<reference evidence="2 3" key="1">
    <citation type="submission" date="2024-09" db="EMBL/GenBank/DDBJ databases">
        <authorList>
            <person name="Sun Q."/>
            <person name="Mori K."/>
        </authorList>
    </citation>
    <scope>NUCLEOTIDE SEQUENCE [LARGE SCALE GENOMIC DNA]</scope>
    <source>
        <strain evidence="2 3">CGMCC 1.9126</strain>
    </source>
</reference>
<evidence type="ECO:0000313" key="3">
    <source>
        <dbReference type="Proteomes" id="UP001589738"/>
    </source>
</evidence>
<dbReference type="Proteomes" id="UP001589738">
    <property type="component" value="Unassembled WGS sequence"/>
</dbReference>
<sequence>MPVLTKVESPRDTKDAIYSETILAGKGFMQKLLPGQVIRIEDIEGNQSVDALFYDADNPDDHYSTVLTIAEQENMYLKTGSTLLAESGKELVTIVADTVGCHDAWFSFCSAQSNTVRYGHDKIDMHNCRDTFLLLMEENQAGYTKRDLPPSVNFFCIVPFTQDGAIEFVDGISAPGSYVELKAKCNTMVLLSNCSQLNNPCNDYNPTPIKVYIWES</sequence>
<dbReference type="EMBL" id="JBHLUU010000031">
    <property type="protein sequence ID" value="MFC0475652.1"/>
    <property type="molecule type" value="Genomic_DNA"/>
</dbReference>
<proteinExistence type="predicted"/>
<evidence type="ECO:0000259" key="1">
    <source>
        <dbReference type="Pfam" id="PF09347"/>
    </source>
</evidence>
<organism evidence="2 3">
    <name type="scientific">Robertmurraya beringensis</name>
    <dbReference type="NCBI Taxonomy" id="641660"/>
    <lineage>
        <taxon>Bacteria</taxon>
        <taxon>Bacillati</taxon>
        <taxon>Bacillota</taxon>
        <taxon>Bacilli</taxon>
        <taxon>Bacillales</taxon>
        <taxon>Bacillaceae</taxon>
        <taxon>Robertmurraya</taxon>
    </lineage>
</organism>
<dbReference type="InterPro" id="IPR018959">
    <property type="entry name" value="DUF1989"/>
</dbReference>
<feature type="domain" description="DUF1989" evidence="1">
    <location>
        <begin position="20"/>
        <end position="187"/>
    </location>
</feature>
<comment type="caution">
    <text evidence="2">The sequence shown here is derived from an EMBL/GenBank/DDBJ whole genome shotgun (WGS) entry which is preliminary data.</text>
</comment>
<protein>
    <submittedName>
        <fullName evidence="2">DUF1989 domain-containing protein</fullName>
    </submittedName>
</protein>
<keyword evidence="3" id="KW-1185">Reference proteome</keyword>
<name>A0ABV6KRL3_9BACI</name>
<dbReference type="PANTHER" id="PTHR31527">
    <property type="entry name" value="RE64534P"/>
    <property type="match status" value="1"/>
</dbReference>
<accession>A0ABV6KRL3</accession>
<gene>
    <name evidence="2" type="ORF">ACFFHF_10390</name>
</gene>
<dbReference type="Pfam" id="PF09347">
    <property type="entry name" value="DUF1989"/>
    <property type="match status" value="1"/>
</dbReference>
<dbReference type="RefSeq" id="WP_160549153.1">
    <property type="nucleotide sequence ID" value="NZ_JBHLUU010000031.1"/>
</dbReference>
<dbReference type="PANTHER" id="PTHR31527:SF0">
    <property type="entry name" value="RE64534P"/>
    <property type="match status" value="1"/>
</dbReference>
<evidence type="ECO:0000313" key="2">
    <source>
        <dbReference type="EMBL" id="MFC0475652.1"/>
    </source>
</evidence>